<evidence type="ECO:0000313" key="9">
    <source>
        <dbReference type="EMBL" id="AHI22953.1"/>
    </source>
</evidence>
<feature type="transmembrane region" description="Helical" evidence="8">
    <location>
        <begin position="195"/>
        <end position="217"/>
    </location>
</feature>
<comment type="subcellular location">
    <subcellularLocation>
        <location evidence="1">Cell membrane</location>
        <topology evidence="1">Multi-pass membrane protein</topology>
    </subcellularLocation>
</comment>
<sequence length="422" mass="46325">MTAPLKERLETAFLAPDAERLLGARSAFAPLASSPQANRIGNALLWPLAVIMVIHRVFFLAINGSVTDDFSTVFFALKRFRDGAPVYSENYQFVDPHYLYNPGATLLLSPMGLLDHFFLSRTLFICGNAAAIILALALLTRMFGASLKSMAFPLAITGAFLTEAVKNTLVFANINGVLLLVFVGFLWALLSGRNVLAGVLIGLAILVKPLFIPLLFLPLVRMQWSTLITGVAVPAVFNLAGWFFVPGASDYWTVTTPYLKEVRDYSNSSLPGIMAYFGAPGWLQNVLFVVFALAVAAGVILLLRVRRADPLAWACATAGLLLAGVFFLSSLGQMYYSMMLFPLVFACIRVPSLGANPMVWLGFILCLFPAKWDSDRWRDYGRWLNFFESTAGWAILILALSTTAVAWYYLGRKAPRTSLSDA</sequence>
<accession>W5Y8Z1</accession>
<keyword evidence="6 8" id="KW-0472">Membrane</keyword>
<keyword evidence="3" id="KW-0808">Transferase</keyword>
<evidence type="ECO:0000313" key="10">
    <source>
        <dbReference type="Proteomes" id="UP000019222"/>
    </source>
</evidence>
<dbReference type="Proteomes" id="UP000019222">
    <property type="component" value="Chromosome"/>
</dbReference>
<evidence type="ECO:0000256" key="3">
    <source>
        <dbReference type="ARBA" id="ARBA00022679"/>
    </source>
</evidence>
<feature type="transmembrane region" description="Helical" evidence="8">
    <location>
        <begin position="282"/>
        <end position="303"/>
    </location>
</feature>
<evidence type="ECO:0000256" key="2">
    <source>
        <dbReference type="ARBA" id="ARBA00022475"/>
    </source>
</evidence>
<evidence type="ECO:0000256" key="6">
    <source>
        <dbReference type="ARBA" id="ARBA00023136"/>
    </source>
</evidence>
<name>W5Y8Z1_9CORY</name>
<comment type="similarity">
    <text evidence="7">Belongs to the glycosyltransferase 87 family.</text>
</comment>
<feature type="transmembrane region" description="Helical" evidence="8">
    <location>
        <begin position="169"/>
        <end position="189"/>
    </location>
</feature>
<dbReference type="STRING" id="1224164.B843_07840"/>
<evidence type="ECO:0000256" key="7">
    <source>
        <dbReference type="ARBA" id="ARBA00024033"/>
    </source>
</evidence>
<feature type="transmembrane region" description="Helical" evidence="8">
    <location>
        <begin position="43"/>
        <end position="62"/>
    </location>
</feature>
<feature type="transmembrane region" description="Helical" evidence="8">
    <location>
        <begin position="310"/>
        <end position="331"/>
    </location>
</feature>
<dbReference type="Pfam" id="PF09594">
    <property type="entry name" value="GT87"/>
    <property type="match status" value="1"/>
</dbReference>
<dbReference type="eggNOG" id="ENOG5033U55">
    <property type="taxonomic scope" value="Bacteria"/>
</dbReference>
<keyword evidence="4 8" id="KW-0812">Transmembrane</keyword>
<evidence type="ECO:0000256" key="8">
    <source>
        <dbReference type="SAM" id="Phobius"/>
    </source>
</evidence>
<evidence type="ECO:0008006" key="11">
    <source>
        <dbReference type="Google" id="ProtNLM"/>
    </source>
</evidence>
<evidence type="ECO:0000256" key="5">
    <source>
        <dbReference type="ARBA" id="ARBA00022989"/>
    </source>
</evidence>
<organism evidence="9 10">
    <name type="scientific">Corynebacterium vitaeruminis DSM 20294</name>
    <dbReference type="NCBI Taxonomy" id="1224164"/>
    <lineage>
        <taxon>Bacteria</taxon>
        <taxon>Bacillati</taxon>
        <taxon>Actinomycetota</taxon>
        <taxon>Actinomycetes</taxon>
        <taxon>Mycobacteriales</taxon>
        <taxon>Corynebacteriaceae</taxon>
        <taxon>Corynebacterium</taxon>
    </lineage>
</organism>
<keyword evidence="5 8" id="KW-1133">Transmembrane helix</keyword>
<evidence type="ECO:0000256" key="1">
    <source>
        <dbReference type="ARBA" id="ARBA00004651"/>
    </source>
</evidence>
<dbReference type="EMBL" id="CP004353">
    <property type="protein sequence ID" value="AHI22953.1"/>
    <property type="molecule type" value="Genomic_DNA"/>
</dbReference>
<feature type="transmembrane region" description="Helical" evidence="8">
    <location>
        <begin position="343"/>
        <end position="370"/>
    </location>
</feature>
<dbReference type="AlphaFoldDB" id="W5Y8Z1"/>
<gene>
    <name evidence="9" type="ORF">B843_07840</name>
</gene>
<keyword evidence="2" id="KW-1003">Cell membrane</keyword>
<dbReference type="KEGG" id="cvt:B843_07840"/>
<dbReference type="GO" id="GO:0016758">
    <property type="term" value="F:hexosyltransferase activity"/>
    <property type="evidence" value="ECO:0007669"/>
    <property type="project" value="InterPro"/>
</dbReference>
<reference evidence="9 10" key="1">
    <citation type="submission" date="2013-02" db="EMBL/GenBank/DDBJ databases">
        <title>The complete genome sequence of Corynebacterium vitaeruminis DSM 20294.</title>
        <authorList>
            <person name="Ruckert C."/>
            <person name="Albersmeier A."/>
            <person name="Kalinowski J."/>
        </authorList>
    </citation>
    <scope>NUCLEOTIDE SEQUENCE [LARGE SCALE GENOMIC DNA]</scope>
    <source>
        <strain evidence="10">ATCC 10234</strain>
    </source>
</reference>
<dbReference type="InterPro" id="IPR018584">
    <property type="entry name" value="GT87"/>
</dbReference>
<dbReference type="RefSeq" id="WP_025252971.1">
    <property type="nucleotide sequence ID" value="NZ_CP004353.1"/>
</dbReference>
<dbReference type="PATRIC" id="fig|1224164.3.peg.1575"/>
<evidence type="ECO:0000256" key="4">
    <source>
        <dbReference type="ARBA" id="ARBA00022692"/>
    </source>
</evidence>
<dbReference type="HOGENOM" id="CLU_055106_0_0_11"/>
<feature type="transmembrane region" description="Helical" evidence="8">
    <location>
        <begin position="224"/>
        <end position="245"/>
    </location>
</feature>
<feature type="transmembrane region" description="Helical" evidence="8">
    <location>
        <begin position="391"/>
        <end position="410"/>
    </location>
</feature>
<feature type="transmembrane region" description="Helical" evidence="8">
    <location>
        <begin position="118"/>
        <end position="140"/>
    </location>
</feature>
<keyword evidence="10" id="KW-1185">Reference proteome</keyword>
<protein>
    <recommendedName>
        <fullName evidence="11">Arabinofuranosyl transferase C</fullName>
    </recommendedName>
</protein>
<proteinExistence type="inferred from homology"/>
<dbReference type="GO" id="GO:0005886">
    <property type="term" value="C:plasma membrane"/>
    <property type="evidence" value="ECO:0007669"/>
    <property type="project" value="UniProtKB-SubCell"/>
</dbReference>